<evidence type="ECO:0000256" key="1">
    <source>
        <dbReference type="SAM" id="Phobius"/>
    </source>
</evidence>
<reference evidence="2 3" key="1">
    <citation type="journal article" date="2001" name="Science">
        <title>Complete genome sequence of a virulent isolate of Streptococcus pneumoniae.</title>
        <authorList>
            <person name="Tettelin H."/>
            <person name="Nelson K.E."/>
            <person name="Paulsen I.T."/>
            <person name="Eisen J.A."/>
            <person name="Read T.D."/>
            <person name="Peterson S."/>
            <person name="Heidelberg J."/>
            <person name="DeBoy R.T."/>
            <person name="Haft D.H."/>
            <person name="Dodson R.J."/>
            <person name="Durkin A.S."/>
            <person name="Gwinn M."/>
            <person name="Kolonay J.F."/>
            <person name="Nelson W.C."/>
            <person name="Peterson J.D."/>
            <person name="Umayam L.A."/>
            <person name="White O."/>
            <person name="Salzberg S.L."/>
            <person name="Lewis M.R."/>
            <person name="Radune D."/>
            <person name="Holtzapple E."/>
            <person name="Khouri H."/>
            <person name="Wolf A.M."/>
            <person name="Utterback T.R."/>
            <person name="Hansen C.L."/>
            <person name="McDonald L.A."/>
            <person name="Feldblyum T.V."/>
            <person name="Angiuoli S."/>
            <person name="Dickinson T."/>
            <person name="Hickey E.K."/>
            <person name="Holt I.E."/>
            <person name="Loftus B.J."/>
            <person name="Yang F."/>
            <person name="Smith H.O."/>
            <person name="Venter J.C."/>
            <person name="Dougherty B.A."/>
            <person name="Morrison D.A."/>
            <person name="Hollingshead S.K."/>
            <person name="Fraser C.M."/>
        </authorList>
    </citation>
    <scope>NUCLEOTIDE SEQUENCE [LARGE SCALE GENOMIC DNA]</scope>
    <source>
        <strain evidence="3">ATCC BAA-334 / TIGR4</strain>
    </source>
</reference>
<dbReference type="EMBL" id="AE005672">
    <property type="protein sequence ID" value="AAK75297.1"/>
    <property type="molecule type" value="Genomic_DNA"/>
</dbReference>
<evidence type="ECO:0000313" key="3">
    <source>
        <dbReference type="Proteomes" id="UP000000585"/>
    </source>
</evidence>
<dbReference type="KEGG" id="spn:SP_1188"/>
<keyword evidence="1" id="KW-0472">Membrane</keyword>
<dbReference type="PaxDb" id="170187-SP_1188"/>
<evidence type="ECO:0000313" key="2">
    <source>
        <dbReference type="EMBL" id="AAK75297.1"/>
    </source>
</evidence>
<proteinExistence type="predicted"/>
<keyword evidence="1" id="KW-0812">Transmembrane</keyword>
<name>A0A0H2UQ43_STRPN</name>
<keyword evidence="3" id="KW-1185">Reference proteome</keyword>
<feature type="transmembrane region" description="Helical" evidence="1">
    <location>
        <begin position="30"/>
        <end position="45"/>
    </location>
</feature>
<dbReference type="EnsemblBacteria" id="AAK75297">
    <property type="protein sequence ID" value="AAK75297"/>
    <property type="gene ID" value="SP_1188"/>
</dbReference>
<keyword evidence="1" id="KW-1133">Transmembrane helix</keyword>
<protein>
    <submittedName>
        <fullName evidence="2">Uncharacterized protein</fullName>
    </submittedName>
</protein>
<gene>
    <name evidence="2" type="ordered locus">SP_1188</name>
</gene>
<accession>A0A0H2UQ43</accession>
<sequence length="48" mass="5654">MNHSFKKITVFCFIVSCVLCLLDLMNFKNVATFLFFCLPVFVLIYKNK</sequence>
<dbReference type="AlphaFoldDB" id="A0A0H2UQ43"/>
<dbReference type="Proteomes" id="UP000000585">
    <property type="component" value="Chromosome"/>
</dbReference>
<organism evidence="2 3">
    <name type="scientific">Streptococcus pneumoniae serotype 4 (strain ATCC BAA-334 / TIGR4)</name>
    <dbReference type="NCBI Taxonomy" id="170187"/>
    <lineage>
        <taxon>Bacteria</taxon>
        <taxon>Bacillati</taxon>
        <taxon>Bacillota</taxon>
        <taxon>Bacilli</taxon>
        <taxon>Lactobacillales</taxon>
        <taxon>Streptococcaceae</taxon>
        <taxon>Streptococcus</taxon>
    </lineage>
</organism>